<dbReference type="GO" id="GO:0005737">
    <property type="term" value="C:cytoplasm"/>
    <property type="evidence" value="ECO:0007669"/>
    <property type="project" value="UniProtKB-SubCell"/>
</dbReference>
<dbReference type="InterPro" id="IPR038019">
    <property type="entry name" value="PRib_AMP_CycHydrolase_sf"/>
</dbReference>
<evidence type="ECO:0000256" key="1">
    <source>
        <dbReference type="ARBA" id="ARBA00000024"/>
    </source>
</evidence>
<keyword evidence="14 15" id="KW-0511">Multifunctional enzyme</keyword>
<evidence type="ECO:0000256" key="3">
    <source>
        <dbReference type="ARBA" id="ARBA00004496"/>
    </source>
</evidence>
<dbReference type="GO" id="GO:0004635">
    <property type="term" value="F:phosphoribosyl-AMP cyclohydrolase activity"/>
    <property type="evidence" value="ECO:0007669"/>
    <property type="project" value="UniProtKB-UniRule"/>
</dbReference>
<keyword evidence="9 15" id="KW-0028">Amino-acid biosynthesis</keyword>
<dbReference type="InterPro" id="IPR021130">
    <property type="entry name" value="PRib-ATP_PPHydrolase-like"/>
</dbReference>
<comment type="catalytic activity">
    <reaction evidence="2 15">
        <text>1-(5-phospho-beta-D-ribosyl)-ATP + H2O = 1-(5-phospho-beta-D-ribosyl)-5'-AMP + diphosphate + H(+)</text>
        <dbReference type="Rhea" id="RHEA:22828"/>
        <dbReference type="ChEBI" id="CHEBI:15377"/>
        <dbReference type="ChEBI" id="CHEBI:15378"/>
        <dbReference type="ChEBI" id="CHEBI:33019"/>
        <dbReference type="ChEBI" id="CHEBI:59457"/>
        <dbReference type="ChEBI" id="CHEBI:73183"/>
        <dbReference type="EC" id="3.6.1.31"/>
    </reaction>
</comment>
<evidence type="ECO:0000256" key="14">
    <source>
        <dbReference type="ARBA" id="ARBA00023268"/>
    </source>
</evidence>
<comment type="subcellular location">
    <subcellularLocation>
        <location evidence="3 15">Cytoplasm</location>
    </subcellularLocation>
</comment>
<keyword evidence="11 15" id="KW-0378">Hydrolase</keyword>
<dbReference type="NCBIfam" id="NF000768">
    <property type="entry name" value="PRK00051.1"/>
    <property type="match status" value="1"/>
</dbReference>
<evidence type="ECO:0000256" key="13">
    <source>
        <dbReference type="ARBA" id="ARBA00023102"/>
    </source>
</evidence>
<keyword evidence="13 15" id="KW-0368">Histidine biosynthesis</keyword>
<dbReference type="InterPro" id="IPR008179">
    <property type="entry name" value="HisE"/>
</dbReference>
<comment type="pathway">
    <text evidence="5 15">Amino-acid biosynthesis; L-histidine biosynthesis; L-histidine from 5-phospho-alpha-D-ribose 1-diphosphate: step 2/9.</text>
</comment>
<dbReference type="EC" id="3.6.1.31" evidence="15"/>
<dbReference type="InterPro" id="IPR002496">
    <property type="entry name" value="PRib_AMP_CycHydrolase_dom"/>
</dbReference>
<evidence type="ECO:0000256" key="11">
    <source>
        <dbReference type="ARBA" id="ARBA00022801"/>
    </source>
</evidence>
<evidence type="ECO:0000256" key="6">
    <source>
        <dbReference type="ARBA" id="ARBA00007731"/>
    </source>
</evidence>
<dbReference type="KEGG" id="cmic:caldi_23560"/>
<sequence>MNRAANTAAGTAASLREEDLRWGPDGLLPAVVQDARTGQVLMLAYMNREALRRTLETGQTWFWSRSRQALWHKGETSGHVQHVREIRTDCDGDTLLVLVEQEGVACHLGTYSCFMHRRAEWPRLADGPAAAPAGSGDHADAPEAVHVPSWWPGAPASAARLGDVLSELAAVLADRRRHPDPGSYTSRLFARAPDAALKKVAEEAGEVLLAAKGADRAGLVWEVADLWFHTLVVLEQAGISLDEIAAELARRRGKRRSGE</sequence>
<dbReference type="EMBL" id="AP025628">
    <property type="protein sequence ID" value="BDG61266.1"/>
    <property type="molecule type" value="Genomic_DNA"/>
</dbReference>
<dbReference type="PANTHER" id="PTHR42945">
    <property type="entry name" value="HISTIDINE BIOSYNTHESIS BIFUNCTIONAL PROTEIN"/>
    <property type="match status" value="1"/>
</dbReference>
<dbReference type="AlphaFoldDB" id="A0AA35G8N8"/>
<feature type="domain" description="Phosphoribosyl-AMP cyclohydrolase" evidence="16">
    <location>
        <begin position="42"/>
        <end position="114"/>
    </location>
</feature>
<dbReference type="Pfam" id="PF01503">
    <property type="entry name" value="PRA-PH"/>
    <property type="match status" value="1"/>
</dbReference>
<evidence type="ECO:0000256" key="8">
    <source>
        <dbReference type="ARBA" id="ARBA00022490"/>
    </source>
</evidence>
<dbReference type="Gene3D" id="1.10.287.1080">
    <property type="entry name" value="MazG-like"/>
    <property type="match status" value="1"/>
</dbReference>
<dbReference type="EC" id="3.5.4.19" evidence="15"/>
<reference evidence="17" key="1">
    <citation type="submission" date="2022-03" db="EMBL/GenBank/DDBJ databases">
        <title>Complete genome sequence of Caldinitratiruptor microaerophilus.</title>
        <authorList>
            <person name="Mukaiyama R."/>
            <person name="Nishiyama T."/>
            <person name="Ueda K."/>
        </authorList>
    </citation>
    <scope>NUCLEOTIDE SEQUENCE</scope>
    <source>
        <strain evidence="17">JCM 16183</strain>
    </source>
</reference>
<dbReference type="HAMAP" id="MF_01019">
    <property type="entry name" value="HisIE"/>
    <property type="match status" value="1"/>
</dbReference>
<dbReference type="InterPro" id="IPR023019">
    <property type="entry name" value="His_synth_HisIE"/>
</dbReference>
<dbReference type="PANTHER" id="PTHR42945:SF1">
    <property type="entry name" value="HISTIDINE BIOSYNTHESIS BIFUNCTIONAL PROTEIN HIS7"/>
    <property type="match status" value="1"/>
</dbReference>
<comment type="similarity">
    <text evidence="6 15">In the C-terminal section; belongs to the PRA-PH family.</text>
</comment>
<evidence type="ECO:0000256" key="9">
    <source>
        <dbReference type="ARBA" id="ARBA00022605"/>
    </source>
</evidence>
<dbReference type="CDD" id="cd11534">
    <property type="entry name" value="NTP-PPase_HisIE_like"/>
    <property type="match status" value="1"/>
</dbReference>
<dbReference type="GO" id="GO:0005524">
    <property type="term" value="F:ATP binding"/>
    <property type="evidence" value="ECO:0007669"/>
    <property type="project" value="UniProtKB-KW"/>
</dbReference>
<evidence type="ECO:0000256" key="12">
    <source>
        <dbReference type="ARBA" id="ARBA00022840"/>
    </source>
</evidence>
<evidence type="ECO:0000256" key="7">
    <source>
        <dbReference type="ARBA" id="ARBA00008299"/>
    </source>
</evidence>
<dbReference type="SUPFAM" id="SSF101386">
    <property type="entry name" value="all-alpha NTP pyrophosphatases"/>
    <property type="match status" value="1"/>
</dbReference>
<keyword evidence="8 15" id="KW-0963">Cytoplasm</keyword>
<name>A0AA35G8N8_9FIRM</name>
<dbReference type="HAMAP" id="MF_01021">
    <property type="entry name" value="HisI"/>
    <property type="match status" value="1"/>
</dbReference>
<dbReference type="Pfam" id="PF01502">
    <property type="entry name" value="PRA-CH"/>
    <property type="match status" value="1"/>
</dbReference>
<comment type="pathway">
    <text evidence="4 15">Amino-acid biosynthesis; L-histidine biosynthesis; L-histidine from 5-phospho-alpha-D-ribose 1-diphosphate: step 3/9.</text>
</comment>
<evidence type="ECO:0000259" key="16">
    <source>
        <dbReference type="Pfam" id="PF01502"/>
    </source>
</evidence>
<evidence type="ECO:0000313" key="17">
    <source>
        <dbReference type="EMBL" id="BDG61266.1"/>
    </source>
</evidence>
<evidence type="ECO:0000256" key="5">
    <source>
        <dbReference type="ARBA" id="ARBA00005204"/>
    </source>
</evidence>
<protein>
    <recommendedName>
        <fullName evidence="15">Histidine biosynthesis bifunctional protein HisIE</fullName>
    </recommendedName>
    <domain>
        <recommendedName>
            <fullName evidence="15">Phosphoribosyl-AMP cyclohydrolase</fullName>
            <shortName evidence="15">PRA-CH</shortName>
            <ecNumber evidence="15">3.5.4.19</ecNumber>
        </recommendedName>
    </domain>
    <domain>
        <recommendedName>
            <fullName evidence="15">Phosphoribosyl-ATP pyrophosphatase</fullName>
            <shortName evidence="15">PRA-PH</shortName>
            <ecNumber evidence="15">3.6.1.31</ecNumber>
        </recommendedName>
    </domain>
</protein>
<evidence type="ECO:0000256" key="10">
    <source>
        <dbReference type="ARBA" id="ARBA00022741"/>
    </source>
</evidence>
<feature type="region of interest" description="Phosphoribosyl-ATP pyrophosphohydrolase" evidence="15">
    <location>
        <begin position="165"/>
        <end position="259"/>
    </location>
</feature>
<dbReference type="GO" id="GO:0000105">
    <property type="term" value="P:L-histidine biosynthetic process"/>
    <property type="evidence" value="ECO:0007669"/>
    <property type="project" value="UniProtKB-UniRule"/>
</dbReference>
<dbReference type="SUPFAM" id="SSF141734">
    <property type="entry name" value="HisI-like"/>
    <property type="match status" value="1"/>
</dbReference>
<evidence type="ECO:0000256" key="4">
    <source>
        <dbReference type="ARBA" id="ARBA00005169"/>
    </source>
</evidence>
<proteinExistence type="inferred from homology"/>
<dbReference type="NCBIfam" id="TIGR03188">
    <property type="entry name" value="histidine_hisI"/>
    <property type="match status" value="1"/>
</dbReference>
<evidence type="ECO:0000313" key="18">
    <source>
        <dbReference type="Proteomes" id="UP001163687"/>
    </source>
</evidence>
<keyword evidence="12 15" id="KW-0067">ATP-binding</keyword>
<organism evidence="17 18">
    <name type="scientific">Caldinitratiruptor microaerophilus</name>
    <dbReference type="NCBI Taxonomy" id="671077"/>
    <lineage>
        <taxon>Bacteria</taxon>
        <taxon>Bacillati</taxon>
        <taxon>Bacillota</taxon>
        <taxon>Clostridia</taxon>
        <taxon>Eubacteriales</taxon>
        <taxon>Symbiobacteriaceae</taxon>
        <taxon>Caldinitratiruptor</taxon>
    </lineage>
</organism>
<keyword evidence="18" id="KW-1185">Reference proteome</keyword>
<accession>A0AA35G8N8</accession>
<keyword evidence="10 15" id="KW-0547">Nucleotide-binding</keyword>
<feature type="region of interest" description="Phosphoribosyl-AMP cyclohydrolase" evidence="15">
    <location>
        <begin position="1"/>
        <end position="164"/>
    </location>
</feature>
<dbReference type="HAMAP" id="MF_01020">
    <property type="entry name" value="HisE"/>
    <property type="match status" value="1"/>
</dbReference>
<dbReference type="Gene3D" id="3.10.20.810">
    <property type="entry name" value="Phosphoribosyl-AMP cyclohydrolase"/>
    <property type="match status" value="1"/>
</dbReference>
<gene>
    <name evidence="15" type="primary">hisI</name>
    <name evidence="15" type="synonym">hisIE</name>
    <name evidence="17" type="ORF">caldi_23560</name>
</gene>
<evidence type="ECO:0000256" key="2">
    <source>
        <dbReference type="ARBA" id="ARBA00001460"/>
    </source>
</evidence>
<dbReference type="RefSeq" id="WP_264841926.1">
    <property type="nucleotide sequence ID" value="NZ_AP025628.1"/>
</dbReference>
<dbReference type="GO" id="GO:0004636">
    <property type="term" value="F:phosphoribosyl-ATP diphosphatase activity"/>
    <property type="evidence" value="ECO:0007669"/>
    <property type="project" value="UniProtKB-UniRule"/>
</dbReference>
<evidence type="ECO:0000256" key="15">
    <source>
        <dbReference type="HAMAP-Rule" id="MF_01019"/>
    </source>
</evidence>
<comment type="similarity">
    <text evidence="7 15">In the N-terminal section; belongs to the PRA-CH family.</text>
</comment>
<dbReference type="NCBIfam" id="NF001611">
    <property type="entry name" value="PRK00400.1-3"/>
    <property type="match status" value="1"/>
</dbReference>
<dbReference type="NCBIfam" id="NF002747">
    <property type="entry name" value="PRK02759.1"/>
    <property type="match status" value="1"/>
</dbReference>
<dbReference type="InterPro" id="IPR026660">
    <property type="entry name" value="PRA-CH"/>
</dbReference>
<dbReference type="FunFam" id="3.10.20.810:FF:000001">
    <property type="entry name" value="Histidine biosynthesis bifunctional protein HisIE"/>
    <property type="match status" value="1"/>
</dbReference>
<comment type="catalytic activity">
    <reaction evidence="1 15">
        <text>1-(5-phospho-beta-D-ribosyl)-5'-AMP + H2O = 1-(5-phospho-beta-D-ribosyl)-5-[(5-phospho-beta-D-ribosylamino)methylideneamino]imidazole-4-carboxamide</text>
        <dbReference type="Rhea" id="RHEA:20049"/>
        <dbReference type="ChEBI" id="CHEBI:15377"/>
        <dbReference type="ChEBI" id="CHEBI:58435"/>
        <dbReference type="ChEBI" id="CHEBI:59457"/>
        <dbReference type="EC" id="3.5.4.19"/>
    </reaction>
</comment>
<dbReference type="Proteomes" id="UP001163687">
    <property type="component" value="Chromosome"/>
</dbReference>